<evidence type="ECO:0000256" key="2">
    <source>
        <dbReference type="ARBA" id="ARBA00008169"/>
    </source>
</evidence>
<evidence type="ECO:0000313" key="11">
    <source>
        <dbReference type="EMBL" id="ETB58647.1"/>
    </source>
</evidence>
<keyword evidence="7 9" id="KW-0411">Iron-sulfur</keyword>
<comment type="domain">
    <text evidence="9">The C-terminal domain binds 2 Fe-S clusters but is otherwise mostly in an intrinsically disordered conformation.</text>
</comment>
<evidence type="ECO:0000256" key="1">
    <source>
        <dbReference type="ARBA" id="ARBA00001966"/>
    </source>
</evidence>
<dbReference type="InterPro" id="IPR046408">
    <property type="entry name" value="CIAPIN1"/>
</dbReference>
<feature type="binding site" evidence="9">
    <location>
        <position position="220"/>
    </location>
    <ligand>
        <name>[4Fe-4S] cluster</name>
        <dbReference type="ChEBI" id="CHEBI:49883"/>
    </ligand>
</feature>
<dbReference type="GO" id="GO:0051537">
    <property type="term" value="F:2 iron, 2 sulfur cluster binding"/>
    <property type="evidence" value="ECO:0007669"/>
    <property type="project" value="UniProtKB-UniRule"/>
</dbReference>
<dbReference type="AlphaFoldDB" id="V7PIQ3"/>
<comment type="domain">
    <text evidence="9">The twin Cx2C motifs are involved in the recognition by the mitochondrial MIA40-ERV1 disulfide relay system. The formation of 2 disulfide bonds in the Cx2C motifs through dithiol/disulfide exchange reactions effectively traps the protein in the mitochondrial intermembrane space.</text>
</comment>
<comment type="subcellular location">
    <subcellularLocation>
        <location evidence="9">Cytoplasm</location>
    </subcellularLocation>
    <subcellularLocation>
        <location evidence="9">Mitochondrion intermembrane space</location>
    </subcellularLocation>
</comment>
<feature type="binding site" evidence="9">
    <location>
        <position position="228"/>
    </location>
    <ligand>
        <name>[4Fe-4S] cluster</name>
        <dbReference type="ChEBI" id="CHEBI:49883"/>
    </ligand>
</feature>
<gene>
    <name evidence="11" type="ORF">YYC_03805</name>
</gene>
<protein>
    <recommendedName>
        <fullName evidence="9">Anamorsin homolog</fullName>
    </recommendedName>
    <alternativeName>
        <fullName evidence="9">Fe-S cluster assembly protein DRE2 homolog</fullName>
    </alternativeName>
</protein>
<feature type="region of interest" description="Fe-S binding site B" evidence="9">
    <location>
        <begin position="217"/>
        <end position="231"/>
    </location>
</feature>
<dbReference type="GO" id="GO:0009055">
    <property type="term" value="F:electron transfer activity"/>
    <property type="evidence" value="ECO:0007669"/>
    <property type="project" value="UniProtKB-UniRule"/>
</dbReference>
<feature type="domain" description="Anamorsin C-terminal" evidence="10">
    <location>
        <begin position="168"/>
        <end position="247"/>
    </location>
</feature>
<feature type="binding site" evidence="9">
    <location>
        <position position="182"/>
    </location>
    <ligand>
        <name>[2Fe-2S] cluster</name>
        <dbReference type="ChEBI" id="CHEBI:190135"/>
    </ligand>
</feature>
<sequence length="254" mass="29238">MINFSNTLVILNNDVPCELLKKKYSELLIPTISILDFKKKKIYKKYNNIFLYSYQNYSFLLDLNDNILLKIQKYLNKNGILDINLYLNDKNNNSNNRGTNKKDHSKIEDISQILKKLRKECLYNGYINISTEQTTSENGIVINIKAENPDFNKSDDDNNLVSSDEEIYEKCEDKKKVVNRVCDNCTCGKKEKAMNLEKIKINDNEVEYSTENVVSSCGNCYLGDAFRCGSCPYKGLPAFQPGENVKLNLNNEQN</sequence>
<evidence type="ECO:0000259" key="10">
    <source>
        <dbReference type="Pfam" id="PF05093"/>
    </source>
</evidence>
<feature type="binding site" evidence="9">
    <location>
        <position position="231"/>
    </location>
    <ligand>
        <name>[4Fe-4S] cluster</name>
        <dbReference type="ChEBI" id="CHEBI:49883"/>
    </ligand>
</feature>
<name>V7PIQ3_PLAYE</name>
<dbReference type="HAMAP" id="MF_03115">
    <property type="entry name" value="Anamorsin"/>
    <property type="match status" value="1"/>
</dbReference>
<keyword evidence="9" id="KW-0001">2Fe-2S</keyword>
<reference evidence="11 12" key="1">
    <citation type="submission" date="2013-11" db="EMBL/GenBank/DDBJ databases">
        <title>The Genome Sequence of Plasmodium yoelii 17X.</title>
        <authorList>
            <consortium name="The Broad Institute Genomics Platform"/>
            <consortium name="The Broad Institute Genome Sequencing Center for Infectious Disease"/>
            <person name="Neafsey D."/>
            <person name="Adams J."/>
            <person name="Walker B."/>
            <person name="Young S.K."/>
            <person name="Zeng Q."/>
            <person name="Gargeya S."/>
            <person name="Fitzgerald M."/>
            <person name="Haas B."/>
            <person name="Abouelleil A."/>
            <person name="Alvarado L."/>
            <person name="Chapman S.B."/>
            <person name="Gainer-Dewar J."/>
            <person name="Goldberg J."/>
            <person name="Griggs A."/>
            <person name="Gujja S."/>
            <person name="Hansen M."/>
            <person name="Howarth C."/>
            <person name="Imamovic A."/>
            <person name="Ireland A."/>
            <person name="Larimer J."/>
            <person name="McCowan C."/>
            <person name="Murphy C."/>
            <person name="Pearson M."/>
            <person name="Poon T.W."/>
            <person name="Priest M."/>
            <person name="Roberts A."/>
            <person name="Saif S."/>
            <person name="Shea T."/>
            <person name="Sykes S."/>
            <person name="Wortman J."/>
            <person name="Nusbaum C."/>
            <person name="Birren B."/>
        </authorList>
    </citation>
    <scope>NUCLEOTIDE SEQUENCE [LARGE SCALE GENOMIC DNA]</scope>
    <source>
        <strain evidence="11 12">17X</strain>
    </source>
</reference>
<dbReference type="EMBL" id="KI635773">
    <property type="protein sequence ID" value="ETB58647.1"/>
    <property type="molecule type" value="Genomic_DNA"/>
</dbReference>
<dbReference type="GO" id="GO:0005758">
    <property type="term" value="C:mitochondrial intermembrane space"/>
    <property type="evidence" value="ECO:0007669"/>
    <property type="project" value="UniProtKB-SubCell"/>
</dbReference>
<dbReference type="OrthoDB" id="311633at2759"/>
<comment type="cofactor">
    <cofactor evidence="1 9">
        <name>[4Fe-4S] cluster</name>
        <dbReference type="ChEBI" id="CHEBI:49883"/>
    </cofactor>
</comment>
<keyword evidence="3 9" id="KW-0004">4Fe-4S</keyword>
<evidence type="ECO:0000256" key="9">
    <source>
        <dbReference type="HAMAP-Rule" id="MF_03115"/>
    </source>
</evidence>
<dbReference type="GO" id="GO:0016226">
    <property type="term" value="P:iron-sulfur cluster assembly"/>
    <property type="evidence" value="ECO:0007669"/>
    <property type="project" value="UniProtKB-UniRule"/>
</dbReference>
<comment type="cofactor">
    <cofactor evidence="9">
        <name>[2Fe-2S] cluster</name>
        <dbReference type="ChEBI" id="CHEBI:190135"/>
    </cofactor>
</comment>
<comment type="function">
    <text evidence="9">Component of the cytosolic iron-sulfur (Fe-S) protein assembly (CIA) machinery. Required for the maturation of extramitochondrial Fe-S proteins. Part of an electron transfer chain functioning in an early step of cytosolic Fe-S biogenesis, facilitating the de novo assembly of a [4Fe-4S] cluster on the cytosolic Fe-S scaffold complex. Electrons are transferred from NADPH via a FAD- and FMN-containing diflavin oxidoreductase. Together with the diflavin oxidoreductase, also required for the assembly of the diferric tyrosyl radical cofactor of ribonucleotide reductase (RNR), probably by providing electrons for reduction during radical cofactor maturation in the catalytic small subunit.</text>
</comment>
<organism evidence="11 12">
    <name type="scientific">Plasmodium yoelii 17X</name>
    <dbReference type="NCBI Taxonomy" id="1323249"/>
    <lineage>
        <taxon>Eukaryota</taxon>
        <taxon>Sar</taxon>
        <taxon>Alveolata</taxon>
        <taxon>Apicomplexa</taxon>
        <taxon>Aconoidasida</taxon>
        <taxon>Haemosporida</taxon>
        <taxon>Plasmodiidae</taxon>
        <taxon>Plasmodium</taxon>
        <taxon>Plasmodium (Vinckeia)</taxon>
    </lineage>
</organism>
<dbReference type="Proteomes" id="UP000018538">
    <property type="component" value="Unassembled WGS sequence"/>
</dbReference>
<dbReference type="GO" id="GO:0046872">
    <property type="term" value="F:metal ion binding"/>
    <property type="evidence" value="ECO:0007669"/>
    <property type="project" value="UniProtKB-KW"/>
</dbReference>
<comment type="domain">
    <text evidence="9">The N-terminal domain has structural similarity with S-adenosyl-L-methionine-dependent methyltransferases, but does not bind S-adenosyl-L-methionine. It is required for correct assembly of the 2 Fe-S clusters.</text>
</comment>
<evidence type="ECO:0000256" key="5">
    <source>
        <dbReference type="ARBA" id="ARBA00022723"/>
    </source>
</evidence>
<feature type="binding site" evidence="9">
    <location>
        <position position="185"/>
    </location>
    <ligand>
        <name>[2Fe-2S] cluster</name>
        <dbReference type="ChEBI" id="CHEBI:190135"/>
    </ligand>
</feature>
<keyword evidence="4 9" id="KW-0963">Cytoplasm</keyword>
<dbReference type="Pfam" id="PF05093">
    <property type="entry name" value="CIAPIN1"/>
    <property type="match status" value="1"/>
</dbReference>
<evidence type="ECO:0000256" key="8">
    <source>
        <dbReference type="ARBA" id="ARBA00023128"/>
    </source>
</evidence>
<evidence type="ECO:0000256" key="3">
    <source>
        <dbReference type="ARBA" id="ARBA00022485"/>
    </source>
</evidence>
<dbReference type="PANTHER" id="PTHR13273:SF14">
    <property type="entry name" value="ANAMORSIN"/>
    <property type="match status" value="1"/>
</dbReference>
<keyword evidence="8 9" id="KW-0496">Mitochondrion</keyword>
<keyword evidence="12" id="KW-1185">Reference proteome</keyword>
<evidence type="ECO:0000256" key="6">
    <source>
        <dbReference type="ARBA" id="ARBA00023004"/>
    </source>
</evidence>
<feature type="binding site" evidence="9">
    <location>
        <position position="217"/>
    </location>
    <ligand>
        <name>[4Fe-4S] cluster</name>
        <dbReference type="ChEBI" id="CHEBI:49883"/>
    </ligand>
</feature>
<feature type="binding site" evidence="9">
    <location>
        <position position="187"/>
    </location>
    <ligand>
        <name>[2Fe-2S] cluster</name>
        <dbReference type="ChEBI" id="CHEBI:190135"/>
    </ligand>
</feature>
<evidence type="ECO:0000313" key="12">
    <source>
        <dbReference type="Proteomes" id="UP000018538"/>
    </source>
</evidence>
<evidence type="ECO:0000256" key="4">
    <source>
        <dbReference type="ARBA" id="ARBA00022490"/>
    </source>
</evidence>
<comment type="caution">
    <text evidence="9">Lacks conserved residue(s) required for the propagation of feature annotation.</text>
</comment>
<keyword evidence="5 9" id="KW-0479">Metal-binding</keyword>
<feature type="binding site" evidence="9">
    <location>
        <position position="171"/>
    </location>
    <ligand>
        <name>[2Fe-2S] cluster</name>
        <dbReference type="ChEBI" id="CHEBI:190135"/>
    </ligand>
</feature>
<dbReference type="GO" id="GO:0051539">
    <property type="term" value="F:4 iron, 4 sulfur cluster binding"/>
    <property type="evidence" value="ECO:0007669"/>
    <property type="project" value="UniProtKB-KW"/>
</dbReference>
<comment type="similarity">
    <text evidence="2 9">Belongs to the anamorsin family.</text>
</comment>
<comment type="subunit">
    <text evidence="9">Monomer.</text>
</comment>
<feature type="short sequence motif" description="Cx2C motif 1" evidence="9">
    <location>
        <begin position="217"/>
        <end position="220"/>
    </location>
</feature>
<keyword evidence="6 9" id="KW-0408">Iron</keyword>
<feature type="short sequence motif" description="Cx2C motif 2" evidence="9">
    <location>
        <begin position="228"/>
        <end position="231"/>
    </location>
</feature>
<feature type="region of interest" description="Fe-S binding site A" evidence="9">
    <location>
        <begin position="171"/>
        <end position="187"/>
    </location>
</feature>
<dbReference type="PANTHER" id="PTHR13273">
    <property type="entry name" value="ANAMORSIN"/>
    <property type="match status" value="1"/>
</dbReference>
<proteinExistence type="inferred from homology"/>
<accession>V7PIQ3</accession>
<dbReference type="InterPro" id="IPR007785">
    <property type="entry name" value="Anamorsin"/>
</dbReference>
<evidence type="ECO:0000256" key="7">
    <source>
        <dbReference type="ARBA" id="ARBA00023014"/>
    </source>
</evidence>